<feature type="compositionally biased region" description="Low complexity" evidence="1">
    <location>
        <begin position="90"/>
        <end position="106"/>
    </location>
</feature>
<reference evidence="2" key="1">
    <citation type="submission" date="2023-03" db="EMBL/GenBank/DDBJ databases">
        <title>Massive genome expansion in bonnet fungi (Mycena s.s.) driven by repeated elements and novel gene families across ecological guilds.</title>
        <authorList>
            <consortium name="Lawrence Berkeley National Laboratory"/>
            <person name="Harder C.B."/>
            <person name="Miyauchi S."/>
            <person name="Viragh M."/>
            <person name="Kuo A."/>
            <person name="Thoen E."/>
            <person name="Andreopoulos B."/>
            <person name="Lu D."/>
            <person name="Skrede I."/>
            <person name="Drula E."/>
            <person name="Henrissat B."/>
            <person name="Morin E."/>
            <person name="Kohler A."/>
            <person name="Barry K."/>
            <person name="LaButti K."/>
            <person name="Morin E."/>
            <person name="Salamov A."/>
            <person name="Lipzen A."/>
            <person name="Mereny Z."/>
            <person name="Hegedus B."/>
            <person name="Baldrian P."/>
            <person name="Stursova M."/>
            <person name="Weitz H."/>
            <person name="Taylor A."/>
            <person name="Grigoriev I.V."/>
            <person name="Nagy L.G."/>
            <person name="Martin F."/>
            <person name="Kauserud H."/>
        </authorList>
    </citation>
    <scope>NUCLEOTIDE SEQUENCE</scope>
    <source>
        <strain evidence="2">CBHHK002</strain>
    </source>
</reference>
<dbReference type="EMBL" id="JARIHO010000166">
    <property type="protein sequence ID" value="KAJ7300470.1"/>
    <property type="molecule type" value="Genomic_DNA"/>
</dbReference>
<keyword evidence="3" id="KW-1185">Reference proteome</keyword>
<gene>
    <name evidence="2" type="ORF">DFH08DRAFT_146853</name>
</gene>
<dbReference type="Gene3D" id="3.60.130.30">
    <property type="match status" value="1"/>
</dbReference>
<evidence type="ECO:0000313" key="3">
    <source>
        <dbReference type="Proteomes" id="UP001218218"/>
    </source>
</evidence>
<evidence type="ECO:0000313" key="2">
    <source>
        <dbReference type="EMBL" id="KAJ7300470.1"/>
    </source>
</evidence>
<dbReference type="AlphaFoldDB" id="A0AAD6YWC7"/>
<accession>A0AAD6YWC7</accession>
<feature type="compositionally biased region" description="Acidic residues" evidence="1">
    <location>
        <begin position="70"/>
        <end position="81"/>
    </location>
</feature>
<comment type="caution">
    <text evidence="2">The sequence shown here is derived from an EMBL/GenBank/DDBJ whole genome shotgun (WGS) entry which is preliminary data.</text>
</comment>
<feature type="region of interest" description="Disordered" evidence="1">
    <location>
        <begin position="62"/>
        <end position="208"/>
    </location>
</feature>
<dbReference type="Proteomes" id="UP001218218">
    <property type="component" value="Unassembled WGS sequence"/>
</dbReference>
<feature type="compositionally biased region" description="Polar residues" evidence="1">
    <location>
        <begin position="11"/>
        <end position="24"/>
    </location>
</feature>
<protein>
    <submittedName>
        <fullName evidence="2">Uncharacterized protein</fullName>
    </submittedName>
</protein>
<name>A0AAD6YWC7_9AGAR</name>
<feature type="compositionally biased region" description="Basic and acidic residues" evidence="1">
    <location>
        <begin position="146"/>
        <end position="155"/>
    </location>
</feature>
<sequence>MQGATPAFSPIRTTRSGAQFSPNELDSLTLNGVTFGVIHTNVSLDRLLQEALVATDKRAADLDSGGLVGGEDEDEWEDEVDLESRPPTPLSDIPSPLSSLPSSPSASHPPTPTPSSASVPRLPTPTPSPITMASSRAPTATAGNIEKQRKKDRAATRRHARRQQKASAAPYARVPKPRGQGYREQSPHTADFDASELPRSSGGAWVGRRSKGTRRHYFTPAELDEMGCAYIEWNGKDPRLIVDSEGRIIAILLGQPDDPDWENVVKEAAKALRRARCSVRRAGVWFPGSSHRRGTYYSITAGASFGGGQRRPGNLRNSRKTRKILRKLPCNPYIRRIVGFQSSGFALYAPKLYRYYCRVLKGLFEHHPDLLHLFTNSIFPSVTFNCGPDAFTFDHCDFLNLSHGLCGVTSGGKYDHKRGGHLYLKQLHLVIEFPSGASMLIPSGCVDHGNTPIQPDETRHSITQYAAGGLFRWAAYGYKSAKDLLAKAGGKAMKDAFDGAPGSRWEWALGLFSKLDELEADRTTAFASPV</sequence>
<evidence type="ECO:0000256" key="1">
    <source>
        <dbReference type="SAM" id="MobiDB-lite"/>
    </source>
</evidence>
<organism evidence="2 3">
    <name type="scientific">Mycena albidolilacea</name>
    <dbReference type="NCBI Taxonomy" id="1033008"/>
    <lineage>
        <taxon>Eukaryota</taxon>
        <taxon>Fungi</taxon>
        <taxon>Dikarya</taxon>
        <taxon>Basidiomycota</taxon>
        <taxon>Agaricomycotina</taxon>
        <taxon>Agaricomycetes</taxon>
        <taxon>Agaricomycetidae</taxon>
        <taxon>Agaricales</taxon>
        <taxon>Marasmiineae</taxon>
        <taxon>Mycenaceae</taxon>
        <taxon>Mycena</taxon>
    </lineage>
</organism>
<feature type="compositionally biased region" description="Polar residues" evidence="1">
    <location>
        <begin position="129"/>
        <end position="142"/>
    </location>
</feature>
<proteinExistence type="predicted"/>
<feature type="region of interest" description="Disordered" evidence="1">
    <location>
        <begin position="1"/>
        <end position="24"/>
    </location>
</feature>